<feature type="compositionally biased region" description="Polar residues" evidence="1">
    <location>
        <begin position="57"/>
        <end position="71"/>
    </location>
</feature>
<organism evidence="3 4">
    <name type="scientific">Ancylostoma ceylanicum</name>
    <dbReference type="NCBI Taxonomy" id="53326"/>
    <lineage>
        <taxon>Eukaryota</taxon>
        <taxon>Metazoa</taxon>
        <taxon>Ecdysozoa</taxon>
        <taxon>Nematoda</taxon>
        <taxon>Chromadorea</taxon>
        <taxon>Rhabditida</taxon>
        <taxon>Rhabditina</taxon>
        <taxon>Rhabditomorpha</taxon>
        <taxon>Strongyloidea</taxon>
        <taxon>Ancylostomatidae</taxon>
        <taxon>Ancylostomatinae</taxon>
        <taxon>Ancylostoma</taxon>
    </lineage>
</organism>
<evidence type="ECO:0000313" key="3">
    <source>
        <dbReference type="EMBL" id="EYC44801.1"/>
    </source>
</evidence>
<dbReference type="InterPro" id="IPR016187">
    <property type="entry name" value="CTDL_fold"/>
</dbReference>
<feature type="chain" id="PRO_5001491787" description="C-type lectin domain-containing protein" evidence="2">
    <location>
        <begin position="19"/>
        <end position="299"/>
    </location>
</feature>
<accession>A0A016WYY4</accession>
<keyword evidence="4" id="KW-1185">Reference proteome</keyword>
<gene>
    <name evidence="3" type="primary">Acey_s0449.g1664</name>
    <name evidence="3" type="ORF">Y032_0449g1664</name>
</gene>
<dbReference type="InterPro" id="IPR016186">
    <property type="entry name" value="C-type_lectin-like/link_sf"/>
</dbReference>
<dbReference type="AlphaFoldDB" id="A0A016WYY4"/>
<feature type="region of interest" description="Disordered" evidence="1">
    <location>
        <begin position="57"/>
        <end position="87"/>
    </location>
</feature>
<name>A0A016WYY4_9BILA</name>
<feature type="region of interest" description="Disordered" evidence="1">
    <location>
        <begin position="28"/>
        <end position="47"/>
    </location>
</feature>
<dbReference type="SUPFAM" id="SSF56436">
    <property type="entry name" value="C-type lectin-like"/>
    <property type="match status" value="2"/>
</dbReference>
<evidence type="ECO:0000256" key="2">
    <source>
        <dbReference type="SAM" id="SignalP"/>
    </source>
</evidence>
<keyword evidence="2" id="KW-0732">Signal</keyword>
<sequence>MRISHLLWVTALAYVTYAEETNSEAAVTKLEASTETSPPKEEKVSVTKDAVVVNAEAQTEAPTAKPQQQVASEGEKGSVNASHHRPTHLRHRTMIRAKMQDGSMMNYYFVHGKLVTYETAKRSCEAIGMDLAPFETTDAAVDIIGTFRKQLCEGCKGMLWIKGVMDKESSESCPHASVRTGVPSDGEFCKALNFRNEDYKAILNGYVCAEKARYTNVKEESGNEQLPAESMIPFKRGDGRIVHHYIVRNTDISFKNAENECKASGYQLSTFDTVTEFRRVARFVSAHGSYWIGQPDHRY</sequence>
<evidence type="ECO:0008006" key="5">
    <source>
        <dbReference type="Google" id="ProtNLM"/>
    </source>
</evidence>
<protein>
    <recommendedName>
        <fullName evidence="5">C-type lectin domain-containing protein</fullName>
    </recommendedName>
</protein>
<evidence type="ECO:0000256" key="1">
    <source>
        <dbReference type="SAM" id="MobiDB-lite"/>
    </source>
</evidence>
<dbReference type="EMBL" id="JARK01000049">
    <property type="protein sequence ID" value="EYC44801.1"/>
    <property type="molecule type" value="Genomic_DNA"/>
</dbReference>
<proteinExistence type="predicted"/>
<comment type="caution">
    <text evidence="3">The sequence shown here is derived from an EMBL/GenBank/DDBJ whole genome shotgun (WGS) entry which is preliminary data.</text>
</comment>
<dbReference type="Gene3D" id="3.10.100.10">
    <property type="entry name" value="Mannose-Binding Protein A, subunit A"/>
    <property type="match status" value="1"/>
</dbReference>
<evidence type="ECO:0000313" key="4">
    <source>
        <dbReference type="Proteomes" id="UP000024635"/>
    </source>
</evidence>
<dbReference type="Proteomes" id="UP000024635">
    <property type="component" value="Unassembled WGS sequence"/>
</dbReference>
<feature type="compositionally biased region" description="Polar residues" evidence="1">
    <location>
        <begin position="28"/>
        <end position="37"/>
    </location>
</feature>
<reference evidence="4" key="1">
    <citation type="journal article" date="2015" name="Nat. Genet.">
        <title>The genome and transcriptome of the zoonotic hookworm Ancylostoma ceylanicum identify infection-specific gene families.</title>
        <authorList>
            <person name="Schwarz E.M."/>
            <person name="Hu Y."/>
            <person name="Antoshechkin I."/>
            <person name="Miller M.M."/>
            <person name="Sternberg P.W."/>
            <person name="Aroian R.V."/>
        </authorList>
    </citation>
    <scope>NUCLEOTIDE SEQUENCE</scope>
    <source>
        <strain evidence="4">HY135</strain>
    </source>
</reference>
<dbReference type="OrthoDB" id="5902098at2759"/>
<feature type="signal peptide" evidence="2">
    <location>
        <begin position="1"/>
        <end position="18"/>
    </location>
</feature>